<dbReference type="Proteomes" id="UP000694520">
    <property type="component" value="Chromosome 13"/>
</dbReference>
<dbReference type="GeneTree" id="ENSGT00910000146887"/>
<evidence type="ECO:0000313" key="3">
    <source>
        <dbReference type="Proteomes" id="UP000694520"/>
    </source>
</evidence>
<reference evidence="2" key="3">
    <citation type="submission" date="2025-09" db="UniProtKB">
        <authorList>
            <consortium name="Ensembl"/>
        </authorList>
    </citation>
    <scope>IDENTIFICATION</scope>
</reference>
<reference evidence="2" key="2">
    <citation type="submission" date="2025-08" db="UniProtKB">
        <authorList>
            <consortium name="Ensembl"/>
        </authorList>
    </citation>
    <scope>IDENTIFICATION</scope>
</reference>
<keyword evidence="3" id="KW-1185">Reference proteome</keyword>
<evidence type="ECO:0000313" key="2">
    <source>
        <dbReference type="Ensembl" id="ENSBGRP00000027674.1"/>
    </source>
</evidence>
<evidence type="ECO:0000256" key="1">
    <source>
        <dbReference type="SAM" id="MobiDB-lite"/>
    </source>
</evidence>
<reference evidence="2" key="1">
    <citation type="submission" date="2019-05" db="EMBL/GenBank/DDBJ databases">
        <authorList>
            <person name="Zhang S."/>
            <person name="Liu J."/>
        </authorList>
    </citation>
    <scope>NUCLEOTIDE SEQUENCE [LARGE SCALE GENOMIC DNA]</scope>
</reference>
<accession>A0A8B9XYL0</accession>
<proteinExistence type="predicted"/>
<sequence>LRGVSVANRSGSWRPGVCGSPAPGSAPPPRSLPGGSTPPAKHLDTSTSPLIPVWTEPPLASELEFCS</sequence>
<protein>
    <submittedName>
        <fullName evidence="2">Uncharacterized protein</fullName>
    </submittedName>
</protein>
<organism evidence="2 3">
    <name type="scientific">Bos mutus grunniens</name>
    <name type="common">Wild yak</name>
    <name type="synonym">Bos grunniens</name>
    <dbReference type="NCBI Taxonomy" id="30521"/>
    <lineage>
        <taxon>Eukaryota</taxon>
        <taxon>Metazoa</taxon>
        <taxon>Chordata</taxon>
        <taxon>Craniata</taxon>
        <taxon>Vertebrata</taxon>
        <taxon>Euteleostomi</taxon>
        <taxon>Mammalia</taxon>
        <taxon>Eutheria</taxon>
        <taxon>Laurasiatheria</taxon>
        <taxon>Artiodactyla</taxon>
        <taxon>Ruminantia</taxon>
        <taxon>Pecora</taxon>
        <taxon>Bovidae</taxon>
        <taxon>Bovinae</taxon>
        <taxon>Bos</taxon>
    </lineage>
</organism>
<feature type="region of interest" description="Disordered" evidence="1">
    <location>
        <begin position="1"/>
        <end position="54"/>
    </location>
</feature>
<dbReference type="Ensembl" id="ENSBGRT00000031984.1">
    <property type="protein sequence ID" value="ENSBGRP00000027674.1"/>
    <property type="gene ID" value="ENSBGRG00000017461.1"/>
</dbReference>
<dbReference type="AlphaFoldDB" id="A0A8B9XYL0"/>
<name>A0A8B9XYL0_BOSMU</name>